<evidence type="ECO:0000256" key="1">
    <source>
        <dbReference type="SAM" id="MobiDB-lite"/>
    </source>
</evidence>
<protein>
    <submittedName>
        <fullName evidence="2">Uncharacterized protein</fullName>
    </submittedName>
</protein>
<name>A0AAD6ZBB4_9AGAR</name>
<evidence type="ECO:0000313" key="3">
    <source>
        <dbReference type="Proteomes" id="UP001218218"/>
    </source>
</evidence>
<sequence length="274" mass="29153">MSFFRSKAERQLAELKKFSRTFHTLNDNEDYDGIISALTMIVNGWDTMSSGDQESAVKQYTALYQNTKQRRGSWLSAPLGKLLGRSNGRRGTTSASATVGTESWESLGRVDPTADGSNFSQQLPRPHPPIMDPMNRINPPSTRPMSLAPSHANTPANPVAPESQPSATVSHHRGVPTRPLPLGPASHHNILASPVRSTPVSPRSGSGSGSAHTSPSMRSHASGSRSPPAQSRSSPSISSYNAPSGHASARSHHSSQSSVVASSAWHTAAEHTRA</sequence>
<dbReference type="Proteomes" id="UP001218218">
    <property type="component" value="Unassembled WGS sequence"/>
</dbReference>
<keyword evidence="3" id="KW-1185">Reference proteome</keyword>
<gene>
    <name evidence="2" type="ORF">DFH08DRAFT_1040992</name>
</gene>
<feature type="region of interest" description="Disordered" evidence="1">
    <location>
        <begin position="79"/>
        <end position="274"/>
    </location>
</feature>
<dbReference type="EMBL" id="JARIHO010000065">
    <property type="protein sequence ID" value="KAJ7314798.1"/>
    <property type="molecule type" value="Genomic_DNA"/>
</dbReference>
<dbReference type="AlphaFoldDB" id="A0AAD6ZBB4"/>
<feature type="compositionally biased region" description="Low complexity" evidence="1">
    <location>
        <begin position="221"/>
        <end position="266"/>
    </location>
</feature>
<feature type="compositionally biased region" description="Low complexity" evidence="1">
    <location>
        <begin position="193"/>
        <end position="205"/>
    </location>
</feature>
<feature type="compositionally biased region" description="Polar residues" evidence="1">
    <location>
        <begin position="89"/>
        <end position="104"/>
    </location>
</feature>
<accession>A0AAD6ZBB4</accession>
<organism evidence="2 3">
    <name type="scientific">Mycena albidolilacea</name>
    <dbReference type="NCBI Taxonomy" id="1033008"/>
    <lineage>
        <taxon>Eukaryota</taxon>
        <taxon>Fungi</taxon>
        <taxon>Dikarya</taxon>
        <taxon>Basidiomycota</taxon>
        <taxon>Agaricomycotina</taxon>
        <taxon>Agaricomycetes</taxon>
        <taxon>Agaricomycetidae</taxon>
        <taxon>Agaricales</taxon>
        <taxon>Marasmiineae</taxon>
        <taxon>Mycenaceae</taxon>
        <taxon>Mycena</taxon>
    </lineage>
</organism>
<reference evidence="2" key="1">
    <citation type="submission" date="2023-03" db="EMBL/GenBank/DDBJ databases">
        <title>Massive genome expansion in bonnet fungi (Mycena s.s.) driven by repeated elements and novel gene families across ecological guilds.</title>
        <authorList>
            <consortium name="Lawrence Berkeley National Laboratory"/>
            <person name="Harder C.B."/>
            <person name="Miyauchi S."/>
            <person name="Viragh M."/>
            <person name="Kuo A."/>
            <person name="Thoen E."/>
            <person name="Andreopoulos B."/>
            <person name="Lu D."/>
            <person name="Skrede I."/>
            <person name="Drula E."/>
            <person name="Henrissat B."/>
            <person name="Morin E."/>
            <person name="Kohler A."/>
            <person name="Barry K."/>
            <person name="LaButti K."/>
            <person name="Morin E."/>
            <person name="Salamov A."/>
            <person name="Lipzen A."/>
            <person name="Mereny Z."/>
            <person name="Hegedus B."/>
            <person name="Baldrian P."/>
            <person name="Stursova M."/>
            <person name="Weitz H."/>
            <person name="Taylor A."/>
            <person name="Grigoriev I.V."/>
            <person name="Nagy L.G."/>
            <person name="Martin F."/>
            <person name="Kauserud H."/>
        </authorList>
    </citation>
    <scope>NUCLEOTIDE SEQUENCE</scope>
    <source>
        <strain evidence="2">CBHHK002</strain>
    </source>
</reference>
<comment type="caution">
    <text evidence="2">The sequence shown here is derived from an EMBL/GenBank/DDBJ whole genome shotgun (WGS) entry which is preliminary data.</text>
</comment>
<evidence type="ECO:0000313" key="2">
    <source>
        <dbReference type="EMBL" id="KAJ7314798.1"/>
    </source>
</evidence>
<proteinExistence type="predicted"/>